<feature type="chain" id="PRO_5046640725" description="Serine/threonine protein kinase" evidence="2">
    <location>
        <begin position="39"/>
        <end position="235"/>
    </location>
</feature>
<keyword evidence="2" id="KW-0732">Signal</keyword>
<feature type="region of interest" description="Disordered" evidence="1">
    <location>
        <begin position="215"/>
        <end position="235"/>
    </location>
</feature>
<sequence>MPRHAGSRVRTSRRTRLTALAGVAAACAVVLPLAVASAGQDAGRQAAAGPDVPRETPVRPASAGPDAPRRAAVRPDVPGPSSVPGVSGRPAAAAPPAGTTARASTAESVPPGGHLSTALRCGPELSSPEGVEAQTCVVVRGEDVWARTYHRNLTGRTLDAALALLGPDGRSVRSRCAVSAGDDPSLCETPPVRIAGAPAEYTAVAEFARYTASADGTGDGLLLRSGSNSAAGEGR</sequence>
<dbReference type="Proteomes" id="UP000324308">
    <property type="component" value="Chromosome"/>
</dbReference>
<feature type="compositionally biased region" description="Low complexity" evidence="1">
    <location>
        <begin position="38"/>
        <end position="49"/>
    </location>
</feature>
<proteinExistence type="predicted"/>
<evidence type="ECO:0000256" key="2">
    <source>
        <dbReference type="SAM" id="SignalP"/>
    </source>
</evidence>
<evidence type="ECO:0000313" key="4">
    <source>
        <dbReference type="Proteomes" id="UP000324308"/>
    </source>
</evidence>
<protein>
    <recommendedName>
        <fullName evidence="5">Serine/threonine protein kinase</fullName>
    </recommendedName>
</protein>
<evidence type="ECO:0008006" key="5">
    <source>
        <dbReference type="Google" id="ProtNLM"/>
    </source>
</evidence>
<reference evidence="3 4" key="1">
    <citation type="submission" date="2019-09" db="EMBL/GenBank/DDBJ databases">
        <title>Draft genome sequence of the Ebosin-producing strain Streptomyces sp. 139.</title>
        <authorList>
            <person name="Ai L."/>
            <person name="Geng M."/>
            <person name="Ma M."/>
            <person name="Bai L."/>
        </authorList>
    </citation>
    <scope>NUCLEOTIDE SEQUENCE [LARGE SCALE GENOMIC DNA]</scope>
    <source>
        <strain evidence="3 4">139</strain>
    </source>
</reference>
<dbReference type="InterPro" id="IPR006311">
    <property type="entry name" value="TAT_signal"/>
</dbReference>
<evidence type="ECO:0000256" key="1">
    <source>
        <dbReference type="SAM" id="MobiDB-lite"/>
    </source>
</evidence>
<feature type="signal peptide" evidence="2">
    <location>
        <begin position="1"/>
        <end position="38"/>
    </location>
</feature>
<dbReference type="PROSITE" id="PS51257">
    <property type="entry name" value="PROKAR_LIPOPROTEIN"/>
    <property type="match status" value="1"/>
</dbReference>
<gene>
    <name evidence="3" type="ORF">F3L20_31255</name>
</gene>
<organism evidence="3 4">
    <name type="scientific">Streptomyces tendae</name>
    <dbReference type="NCBI Taxonomy" id="1932"/>
    <lineage>
        <taxon>Bacteria</taxon>
        <taxon>Bacillati</taxon>
        <taxon>Actinomycetota</taxon>
        <taxon>Actinomycetes</taxon>
        <taxon>Kitasatosporales</taxon>
        <taxon>Streptomycetaceae</taxon>
        <taxon>Streptomyces</taxon>
    </lineage>
</organism>
<name>A0ABX5ZYK2_STRTE</name>
<evidence type="ECO:0000313" key="3">
    <source>
        <dbReference type="EMBL" id="QER89737.1"/>
    </source>
</evidence>
<dbReference type="PROSITE" id="PS51318">
    <property type="entry name" value="TAT"/>
    <property type="match status" value="1"/>
</dbReference>
<keyword evidence="4" id="KW-1185">Reference proteome</keyword>
<dbReference type="EMBL" id="CP043959">
    <property type="protein sequence ID" value="QER89737.1"/>
    <property type="molecule type" value="Genomic_DNA"/>
</dbReference>
<feature type="region of interest" description="Disordered" evidence="1">
    <location>
        <begin position="38"/>
        <end position="127"/>
    </location>
</feature>
<accession>A0ABX5ZYK2</accession>
<feature type="compositionally biased region" description="Low complexity" evidence="1">
    <location>
        <begin position="79"/>
        <end position="106"/>
    </location>
</feature>
<feature type="compositionally biased region" description="Polar residues" evidence="1">
    <location>
        <begin position="225"/>
        <end position="235"/>
    </location>
</feature>